<feature type="compositionally biased region" description="Low complexity" evidence="1">
    <location>
        <begin position="1"/>
        <end position="19"/>
    </location>
</feature>
<reference evidence="2 3" key="1">
    <citation type="submission" date="2017-05" db="EMBL/GenBank/DDBJ databases">
        <title>De novo genome assembly of Deniococcus indicus strain DR1.</title>
        <authorList>
            <person name="Chauhan D."/>
            <person name="Yennamalli R.M."/>
            <person name="Priyadarshini R."/>
        </authorList>
    </citation>
    <scope>NUCLEOTIDE SEQUENCE [LARGE SCALE GENOMIC DNA]</scope>
    <source>
        <strain evidence="2 3">DR1</strain>
    </source>
</reference>
<protein>
    <submittedName>
        <fullName evidence="2">Uncharacterized protein</fullName>
    </submittedName>
</protein>
<dbReference type="RefSeq" id="WP_088248255.1">
    <property type="nucleotide sequence ID" value="NZ_BNAM01000004.1"/>
</dbReference>
<sequence>MTSPHTQTTPAPAPTAAHARSLHRAAEAFLAHTHPRAPLRLDRVTLHGVTYATAPDPAALRLNRALAEEVVMVALAPAEAAALSGTPTPDGGRDARMLLDCALTDPDERDTLDAYLSVLRGRTRAKLRRAWTEIEVLAAGLREHGELDAAQVAHRVACAQGIRASLLN</sequence>
<name>A0A2D0A7R9_9DEIO</name>
<keyword evidence="3" id="KW-1185">Reference proteome</keyword>
<evidence type="ECO:0000313" key="2">
    <source>
        <dbReference type="EMBL" id="OWL96463.1"/>
    </source>
</evidence>
<feature type="region of interest" description="Disordered" evidence="1">
    <location>
        <begin position="1"/>
        <end position="20"/>
    </location>
</feature>
<comment type="caution">
    <text evidence="2">The sequence shown here is derived from an EMBL/GenBank/DDBJ whole genome shotgun (WGS) entry which is preliminary data.</text>
</comment>
<dbReference type="AlphaFoldDB" id="A0A2D0A7R9"/>
<gene>
    <name evidence="2" type="ORF">CBQ26_08745</name>
</gene>
<evidence type="ECO:0000256" key="1">
    <source>
        <dbReference type="SAM" id="MobiDB-lite"/>
    </source>
</evidence>
<dbReference type="Proteomes" id="UP000197208">
    <property type="component" value="Unassembled WGS sequence"/>
</dbReference>
<evidence type="ECO:0000313" key="3">
    <source>
        <dbReference type="Proteomes" id="UP000197208"/>
    </source>
</evidence>
<dbReference type="EMBL" id="NHMK01000011">
    <property type="protein sequence ID" value="OWL96463.1"/>
    <property type="molecule type" value="Genomic_DNA"/>
</dbReference>
<organism evidence="2 3">
    <name type="scientific">Deinococcus indicus</name>
    <dbReference type="NCBI Taxonomy" id="223556"/>
    <lineage>
        <taxon>Bacteria</taxon>
        <taxon>Thermotogati</taxon>
        <taxon>Deinococcota</taxon>
        <taxon>Deinococci</taxon>
        <taxon>Deinococcales</taxon>
        <taxon>Deinococcaceae</taxon>
        <taxon>Deinococcus</taxon>
    </lineage>
</organism>
<proteinExistence type="predicted"/>
<accession>A0A2D0A7R9</accession>
<dbReference type="OrthoDB" id="70354at2"/>